<keyword evidence="3 5" id="KW-0472">Membrane</keyword>
<dbReference type="GO" id="GO:0005886">
    <property type="term" value="C:plasma membrane"/>
    <property type="evidence" value="ECO:0007669"/>
    <property type="project" value="UniProtKB-SubCell"/>
</dbReference>
<evidence type="ECO:0000313" key="7">
    <source>
        <dbReference type="Proteomes" id="UP001304300"/>
    </source>
</evidence>
<keyword evidence="6" id="KW-0413">Isomerase</keyword>
<dbReference type="RefSeq" id="WP_317834566.1">
    <property type="nucleotide sequence ID" value="NZ_CP136920.1"/>
</dbReference>
<keyword evidence="2" id="KW-1003">Cell membrane</keyword>
<dbReference type="PANTHER" id="PTHR47529">
    <property type="entry name" value="PEPTIDYL-PROLYL CIS-TRANS ISOMERASE D"/>
    <property type="match status" value="1"/>
</dbReference>
<keyword evidence="4" id="KW-0143">Chaperone</keyword>
<protein>
    <submittedName>
        <fullName evidence="6">Peptidyl-prolyl cis-trans isomerase</fullName>
    </submittedName>
</protein>
<keyword evidence="7" id="KW-1185">Reference proteome</keyword>
<dbReference type="InterPro" id="IPR052029">
    <property type="entry name" value="PpiD_chaperone"/>
</dbReference>
<accession>A0AAQ3LCS1</accession>
<feature type="transmembrane region" description="Helical" evidence="5">
    <location>
        <begin position="12"/>
        <end position="33"/>
    </location>
</feature>
<dbReference type="AlphaFoldDB" id="A0AAQ3LCS1"/>
<keyword evidence="5" id="KW-0812">Transmembrane</keyword>
<sequence length="548" mass="61017">MFTWLQTVMQRHYKWLFSILLAVIIVAFVFTIGNTGGFGSGNPADVRREFYGINLNSPKDMNNLGQWTSISANLMQRRISPRNQEGAMLQRAVALYLADQMNIPGPGEQQFAEFLRDVPAFQDPQTKAFSRDLYTKAIDSAQSTPNGEENLSIVLIQDYRIQKVMDGLGGPGYVLPYMAMRELEQRNTKWTIDVASMDKAAFTPAVEATPEALQEFYEQNQFRYESGPKIVVSYVEFPAADFVGEVKDPTEADLTTYYNSNRTKWPKDEEGKTKPLADIRDEVASAWKLEQAEDIATAKANELAVVVFEATDSGELTYNPESIAAFLKKQGLTEKVLQAFPRNNISALVSTNTPFINNSAATLAASLNERRFYTDAVPSDDGATVLFLKEELPTTVPPLEDVRIQVAADYSKEEGERQFNLKAVELKKELTAALDEGKSFKEAAETAGLTVSNYADFTMMSPPQGLDYFVLSTLQNMDQGELSDMQSFSDLSTFVYVETKTVPEYPLDAPEVVENIEQLASMSSRLTAQGIINDLITIGEANARPEEF</sequence>
<comment type="subcellular location">
    <subcellularLocation>
        <location evidence="1">Cell membrane</location>
    </subcellularLocation>
</comment>
<dbReference type="EMBL" id="CP136920">
    <property type="protein sequence ID" value="WOO42082.1"/>
    <property type="molecule type" value="Genomic_DNA"/>
</dbReference>
<evidence type="ECO:0000256" key="2">
    <source>
        <dbReference type="ARBA" id="ARBA00022475"/>
    </source>
</evidence>
<dbReference type="Proteomes" id="UP001304300">
    <property type="component" value="Chromosome"/>
</dbReference>
<organism evidence="6 7">
    <name type="scientific">Rubellicoccus peritrichatus</name>
    <dbReference type="NCBI Taxonomy" id="3080537"/>
    <lineage>
        <taxon>Bacteria</taxon>
        <taxon>Pseudomonadati</taxon>
        <taxon>Verrucomicrobiota</taxon>
        <taxon>Opitutia</taxon>
        <taxon>Puniceicoccales</taxon>
        <taxon>Cerasicoccaceae</taxon>
        <taxon>Rubellicoccus</taxon>
    </lineage>
</organism>
<evidence type="ECO:0000256" key="5">
    <source>
        <dbReference type="SAM" id="Phobius"/>
    </source>
</evidence>
<dbReference type="GO" id="GO:0016853">
    <property type="term" value="F:isomerase activity"/>
    <property type="evidence" value="ECO:0007669"/>
    <property type="project" value="UniProtKB-KW"/>
</dbReference>
<gene>
    <name evidence="6" type="ORF">RZN69_03210</name>
</gene>
<dbReference type="PANTHER" id="PTHR47529:SF1">
    <property type="entry name" value="PERIPLASMIC CHAPERONE PPID"/>
    <property type="match status" value="1"/>
</dbReference>
<keyword evidence="5" id="KW-1133">Transmembrane helix</keyword>
<proteinExistence type="predicted"/>
<evidence type="ECO:0000256" key="1">
    <source>
        <dbReference type="ARBA" id="ARBA00004236"/>
    </source>
</evidence>
<dbReference type="KEGG" id="puo:RZN69_03210"/>
<evidence type="ECO:0000256" key="3">
    <source>
        <dbReference type="ARBA" id="ARBA00023136"/>
    </source>
</evidence>
<evidence type="ECO:0000313" key="6">
    <source>
        <dbReference type="EMBL" id="WOO42082.1"/>
    </source>
</evidence>
<evidence type="ECO:0000256" key="4">
    <source>
        <dbReference type="ARBA" id="ARBA00023186"/>
    </source>
</evidence>
<name>A0AAQ3LCS1_9BACT</name>
<reference evidence="6 7" key="1">
    <citation type="submission" date="2023-10" db="EMBL/GenBank/DDBJ databases">
        <title>Rubellicoccus peritrichatus gen. nov., sp. nov., isolated from an algae of coral reef tank.</title>
        <authorList>
            <person name="Luo J."/>
        </authorList>
    </citation>
    <scope>NUCLEOTIDE SEQUENCE [LARGE SCALE GENOMIC DNA]</scope>
    <source>
        <strain evidence="6 7">CR14</strain>
    </source>
</reference>